<gene>
    <name evidence="2" type="ORF">E2562_026921</name>
</gene>
<dbReference type="Proteomes" id="UP000479710">
    <property type="component" value="Unassembled WGS sequence"/>
</dbReference>
<keyword evidence="3" id="KW-1185">Reference proteome</keyword>
<accession>A0A6G1CTF8</accession>
<organism evidence="2 3">
    <name type="scientific">Oryza meyeriana var. granulata</name>
    <dbReference type="NCBI Taxonomy" id="110450"/>
    <lineage>
        <taxon>Eukaryota</taxon>
        <taxon>Viridiplantae</taxon>
        <taxon>Streptophyta</taxon>
        <taxon>Embryophyta</taxon>
        <taxon>Tracheophyta</taxon>
        <taxon>Spermatophyta</taxon>
        <taxon>Magnoliopsida</taxon>
        <taxon>Liliopsida</taxon>
        <taxon>Poales</taxon>
        <taxon>Poaceae</taxon>
        <taxon>BOP clade</taxon>
        <taxon>Oryzoideae</taxon>
        <taxon>Oryzeae</taxon>
        <taxon>Oryzinae</taxon>
        <taxon>Oryza</taxon>
        <taxon>Oryza meyeriana</taxon>
    </lineage>
</organism>
<evidence type="ECO:0000313" key="2">
    <source>
        <dbReference type="EMBL" id="KAF0903372.1"/>
    </source>
</evidence>
<protein>
    <submittedName>
        <fullName evidence="2">Uncharacterized protein</fullName>
    </submittedName>
</protein>
<comment type="caution">
    <text evidence="2">The sequence shown here is derived from an EMBL/GenBank/DDBJ whole genome shotgun (WGS) entry which is preliminary data.</text>
</comment>
<reference evidence="2 3" key="1">
    <citation type="submission" date="2019-11" db="EMBL/GenBank/DDBJ databases">
        <title>Whole genome sequence of Oryza granulata.</title>
        <authorList>
            <person name="Li W."/>
        </authorList>
    </citation>
    <scope>NUCLEOTIDE SEQUENCE [LARGE SCALE GENOMIC DNA]</scope>
    <source>
        <strain evidence="3">cv. Menghai</strain>
        <tissue evidence="2">Leaf</tissue>
    </source>
</reference>
<feature type="region of interest" description="Disordered" evidence="1">
    <location>
        <begin position="1"/>
        <end position="29"/>
    </location>
</feature>
<dbReference type="EMBL" id="SPHZ02000008">
    <property type="protein sequence ID" value="KAF0903372.1"/>
    <property type="molecule type" value="Genomic_DNA"/>
</dbReference>
<proteinExistence type="predicted"/>
<evidence type="ECO:0000256" key="1">
    <source>
        <dbReference type="SAM" id="MobiDB-lite"/>
    </source>
</evidence>
<evidence type="ECO:0000313" key="3">
    <source>
        <dbReference type="Proteomes" id="UP000479710"/>
    </source>
</evidence>
<dbReference type="AlphaFoldDB" id="A0A6G1CTF8"/>
<sequence>MVVDGKEDKEVGGKDDVSGKGSDAQREVQEDEIIEMATKILDLAMGTVIEGTYEKVMREDDLLDNVAENGVEGEEANDGGCAQKRLEERVAQAAMISEAVITPTRASPRLAKSGRLHSMEKAKRGRPGRIWRCN</sequence>
<feature type="compositionally biased region" description="Basic and acidic residues" evidence="1">
    <location>
        <begin position="1"/>
        <end position="28"/>
    </location>
</feature>
<name>A0A6G1CTF8_9ORYZ</name>